<feature type="compositionally biased region" description="Low complexity" evidence="1">
    <location>
        <begin position="668"/>
        <end position="682"/>
    </location>
</feature>
<feature type="compositionally biased region" description="Low complexity" evidence="1">
    <location>
        <begin position="711"/>
        <end position="743"/>
    </location>
</feature>
<evidence type="ECO:0000256" key="1">
    <source>
        <dbReference type="SAM" id="MobiDB-lite"/>
    </source>
</evidence>
<name>A0A8X8WXI0_SALSN</name>
<feature type="compositionally biased region" description="Pro residues" evidence="1">
    <location>
        <begin position="532"/>
        <end position="541"/>
    </location>
</feature>
<sequence length="760" mass="82448">MASEIIIDDDIKGVGYDMEQGAQVQALTVTILPREGPMDQVDKDVVNTRVSPDLGGPGSIPTIMSNFDIANSLCDKDEEEVLATWDLDGSTLITRSTTDESDRDGHDPLHCLSRGKNMLYVEGTSITPMVDHEHHHSRDNICGYGVVSNDDKVVPDAELSRDAITDAGVFLLLKSSQLRRVPVVLESLSELGTIIINVDRDGCRRGSDDNMLGLMMNDWGRPSQEHEFSIGGSALGGNFHFDAALLEAQGRGSNYAYNTNLKHIRRLEVGLSHKLNMSIGWKVVLGMTLVVHESTRMLYPATLTLDLDDLIYQFAVWMTPHQPNGVGFIGLFCVEVSDFSDQLASRQGKEFQKKCLGIYYYIAYAYDIISLCCMLWNGVLIDGQQAQQFPGVGIDNYITLSYFDFDKDKMEYIIILVVVELVHTHVWVSSHIAKKTHLEGIGDVVIVGDGSNLDEGLTGDVIVSREFECVVLNIDGTAGREACYMAHVQLLQAGGGSEAPITVLYYGGAAGSVPFLWESQPGTPKHKLSDGPLPPLTPPPQYRSRNLASSPSLKKKHYSKTSLEEVATVFVKRSSPPTSLSADCGLFPEDSHCGRLLGAWKSWNRFPQGSHGGGARVVSELGFGRNPSKRAEDPAAAGRVDVDITIADDGGLNGRDTPTDRTNGRLPVASSTGVNTGSVTTGIEHKGSERPSNELESDMRTTMEAPIVKRSSPPTTLAPPSLLPRMPSSRTPPQALPSSAPPLVAELRSPPSACHLWGPG</sequence>
<comment type="caution">
    <text evidence="2">The sequence shown here is derived from an EMBL/GenBank/DDBJ whole genome shotgun (WGS) entry which is preliminary data.</text>
</comment>
<feature type="compositionally biased region" description="Polar residues" evidence="1">
    <location>
        <begin position="543"/>
        <end position="552"/>
    </location>
</feature>
<protein>
    <submittedName>
        <fullName evidence="2">Uncharacterized protein</fullName>
    </submittedName>
</protein>
<feature type="region of interest" description="Disordered" evidence="1">
    <location>
        <begin position="649"/>
        <end position="760"/>
    </location>
</feature>
<organism evidence="2">
    <name type="scientific">Salvia splendens</name>
    <name type="common">Scarlet sage</name>
    <dbReference type="NCBI Taxonomy" id="180675"/>
    <lineage>
        <taxon>Eukaryota</taxon>
        <taxon>Viridiplantae</taxon>
        <taxon>Streptophyta</taxon>
        <taxon>Embryophyta</taxon>
        <taxon>Tracheophyta</taxon>
        <taxon>Spermatophyta</taxon>
        <taxon>Magnoliopsida</taxon>
        <taxon>eudicotyledons</taxon>
        <taxon>Gunneridae</taxon>
        <taxon>Pentapetalae</taxon>
        <taxon>asterids</taxon>
        <taxon>lamiids</taxon>
        <taxon>Lamiales</taxon>
        <taxon>Lamiaceae</taxon>
        <taxon>Nepetoideae</taxon>
        <taxon>Mentheae</taxon>
        <taxon>Salviinae</taxon>
        <taxon>Salvia</taxon>
        <taxon>Salvia subgen. Calosphace</taxon>
        <taxon>core Calosphace</taxon>
    </lineage>
</organism>
<reference evidence="2" key="1">
    <citation type="submission" date="2018-01" db="EMBL/GenBank/DDBJ databases">
        <authorList>
            <person name="Mao J.F."/>
        </authorList>
    </citation>
    <scope>NUCLEOTIDE SEQUENCE</scope>
    <source>
        <strain evidence="2">Huo1</strain>
        <tissue evidence="2">Leaf</tissue>
    </source>
</reference>
<dbReference type="AlphaFoldDB" id="A0A8X8WXI0"/>
<dbReference type="EMBL" id="PNBA02000014">
    <property type="protein sequence ID" value="KAG6402054.1"/>
    <property type="molecule type" value="Genomic_DNA"/>
</dbReference>
<evidence type="ECO:0000313" key="3">
    <source>
        <dbReference type="Proteomes" id="UP000298416"/>
    </source>
</evidence>
<accession>A0A8X8WXI0</accession>
<reference evidence="2" key="2">
    <citation type="submission" date="2020-08" db="EMBL/GenBank/DDBJ databases">
        <title>Plant Genome Project.</title>
        <authorList>
            <person name="Zhang R.-G."/>
        </authorList>
    </citation>
    <scope>NUCLEOTIDE SEQUENCE</scope>
    <source>
        <strain evidence="2">Huo1</strain>
        <tissue evidence="2">Leaf</tissue>
    </source>
</reference>
<dbReference type="PANTHER" id="PTHR33257">
    <property type="entry name" value="OS05G0165500 PROTEIN"/>
    <property type="match status" value="1"/>
</dbReference>
<dbReference type="Proteomes" id="UP000298416">
    <property type="component" value="Unassembled WGS sequence"/>
</dbReference>
<evidence type="ECO:0000313" key="2">
    <source>
        <dbReference type="EMBL" id="KAG6402054.1"/>
    </source>
</evidence>
<dbReference type="PANTHER" id="PTHR33257:SF4">
    <property type="entry name" value="EXPRESSED PROTEIN"/>
    <property type="match status" value="1"/>
</dbReference>
<keyword evidence="3" id="KW-1185">Reference proteome</keyword>
<proteinExistence type="predicted"/>
<gene>
    <name evidence="2" type="ORF">SASPL_138924</name>
</gene>
<feature type="region of interest" description="Disordered" evidence="1">
    <location>
        <begin position="521"/>
        <end position="556"/>
    </location>
</feature>
<feature type="compositionally biased region" description="Basic and acidic residues" evidence="1">
    <location>
        <begin position="683"/>
        <end position="701"/>
    </location>
</feature>